<dbReference type="InterPro" id="IPR050911">
    <property type="entry name" value="DRAM/TMEM150_Autophagy_Mod"/>
</dbReference>
<dbReference type="InterPro" id="IPR019402">
    <property type="entry name" value="CWH43_N"/>
</dbReference>
<name>A0A914VH89_9BILA</name>
<dbReference type="GO" id="GO:0012505">
    <property type="term" value="C:endomembrane system"/>
    <property type="evidence" value="ECO:0007669"/>
    <property type="project" value="UniProtKB-SubCell"/>
</dbReference>
<dbReference type="AlphaFoldDB" id="A0A914VH89"/>
<accession>A0A914VH89</accession>
<dbReference type="WBParaSite" id="PSAMB.scaffold1967size26361.g15758.t1">
    <property type="protein sequence ID" value="PSAMB.scaffold1967size26361.g15758.t1"/>
    <property type="gene ID" value="PSAMB.scaffold1967size26361.g15758"/>
</dbReference>
<evidence type="ECO:0000256" key="1">
    <source>
        <dbReference type="ARBA" id="ARBA00004127"/>
    </source>
</evidence>
<evidence type="ECO:0000259" key="7">
    <source>
        <dbReference type="Pfam" id="PF10277"/>
    </source>
</evidence>
<evidence type="ECO:0000256" key="2">
    <source>
        <dbReference type="ARBA" id="ARBA00006565"/>
    </source>
</evidence>
<reference evidence="9" key="1">
    <citation type="submission" date="2022-11" db="UniProtKB">
        <authorList>
            <consortium name="WormBaseParasite"/>
        </authorList>
    </citation>
    <scope>IDENTIFICATION</scope>
</reference>
<feature type="domain" description="CWH43-like N-terminal" evidence="7">
    <location>
        <begin position="6"/>
        <end position="239"/>
    </location>
</feature>
<evidence type="ECO:0000313" key="8">
    <source>
        <dbReference type="Proteomes" id="UP000887566"/>
    </source>
</evidence>
<evidence type="ECO:0000256" key="3">
    <source>
        <dbReference type="ARBA" id="ARBA00022692"/>
    </source>
</evidence>
<dbReference type="PANTHER" id="PTHR21324:SF2">
    <property type="entry name" value="EG:22E5.9 PROTEIN"/>
    <property type="match status" value="1"/>
</dbReference>
<feature type="transmembrane region" description="Helical" evidence="6">
    <location>
        <begin position="124"/>
        <end position="144"/>
    </location>
</feature>
<protein>
    <submittedName>
        <fullName evidence="9">DNA damage-regulated autophagy modulator protein 2</fullName>
    </submittedName>
</protein>
<feature type="transmembrane region" description="Helical" evidence="6">
    <location>
        <begin position="156"/>
        <end position="176"/>
    </location>
</feature>
<dbReference type="PANTHER" id="PTHR21324">
    <property type="entry name" value="FASTING-INDUCIBLE INTEGRAL MEMBRANE PROTEIN TM6P1-RELATED"/>
    <property type="match status" value="1"/>
</dbReference>
<keyword evidence="5 6" id="KW-0472">Membrane</keyword>
<feature type="transmembrane region" description="Helical" evidence="6">
    <location>
        <begin position="211"/>
        <end position="236"/>
    </location>
</feature>
<feature type="transmembrane region" description="Helical" evidence="6">
    <location>
        <begin position="92"/>
        <end position="112"/>
    </location>
</feature>
<evidence type="ECO:0000256" key="4">
    <source>
        <dbReference type="ARBA" id="ARBA00022989"/>
    </source>
</evidence>
<comment type="similarity">
    <text evidence="2">Belongs to the DRAM/TMEM150 family.</text>
</comment>
<dbReference type="Pfam" id="PF10277">
    <property type="entry name" value="Frag1"/>
    <property type="match status" value="1"/>
</dbReference>
<proteinExistence type="inferred from homology"/>
<dbReference type="Proteomes" id="UP000887566">
    <property type="component" value="Unplaced"/>
</dbReference>
<keyword evidence="4 6" id="KW-1133">Transmembrane helix</keyword>
<sequence>MAVSRVWLVPVAAFVLITSTVVITYAIAVLNDHVSAFLPYISDIAARAPESCIFGQLLNMSALLVGLCIYWRHRQIVGFYGSIHKSVGRWRTVSVTLMQIGFLSAAGMSIAANFQEINFKQMHFIGIFFMFFFGIAYLWGQAIFSYRMKPQMQSPVMLYTRAAVTVLATIFFFISMSTDYVGHIFSRGSHEKSKIISTTEKLHFSSSDSGYGARIVSTISEWLMALCFSVVILSFASELRFAELKPLKLVLPGSRLARERSEAEATPAVDIFARDRSYTDASGNVIFPSEPLPILANQLVH</sequence>
<feature type="transmembrane region" description="Helical" evidence="6">
    <location>
        <begin position="53"/>
        <end position="71"/>
    </location>
</feature>
<feature type="transmembrane region" description="Helical" evidence="6">
    <location>
        <begin position="7"/>
        <end position="30"/>
    </location>
</feature>
<organism evidence="8 9">
    <name type="scientific">Plectus sambesii</name>
    <dbReference type="NCBI Taxonomy" id="2011161"/>
    <lineage>
        <taxon>Eukaryota</taxon>
        <taxon>Metazoa</taxon>
        <taxon>Ecdysozoa</taxon>
        <taxon>Nematoda</taxon>
        <taxon>Chromadorea</taxon>
        <taxon>Plectida</taxon>
        <taxon>Plectina</taxon>
        <taxon>Plectoidea</taxon>
        <taxon>Plectidae</taxon>
        <taxon>Plectus</taxon>
    </lineage>
</organism>
<keyword evidence="8" id="KW-1185">Reference proteome</keyword>
<comment type="subcellular location">
    <subcellularLocation>
        <location evidence="1">Endomembrane system</location>
        <topology evidence="1">Multi-pass membrane protein</topology>
    </subcellularLocation>
</comment>
<evidence type="ECO:0000313" key="9">
    <source>
        <dbReference type="WBParaSite" id="PSAMB.scaffold1967size26361.g15758.t1"/>
    </source>
</evidence>
<keyword evidence="3 6" id="KW-0812">Transmembrane</keyword>
<evidence type="ECO:0000256" key="6">
    <source>
        <dbReference type="SAM" id="Phobius"/>
    </source>
</evidence>
<evidence type="ECO:0000256" key="5">
    <source>
        <dbReference type="ARBA" id="ARBA00023136"/>
    </source>
</evidence>